<keyword evidence="2" id="KW-0812">Transmembrane</keyword>
<dbReference type="RefSeq" id="WP_270072489.1">
    <property type="nucleotide sequence ID" value="NZ_JAJAQC010000018.1"/>
</dbReference>
<feature type="coiled-coil region" evidence="1">
    <location>
        <begin position="72"/>
        <end position="106"/>
    </location>
</feature>
<comment type="caution">
    <text evidence="3">The sequence shown here is derived from an EMBL/GenBank/DDBJ whole genome shotgun (WGS) entry which is preliminary data.</text>
</comment>
<dbReference type="AlphaFoldDB" id="A0A9X3NKL6"/>
<reference evidence="3" key="1">
    <citation type="submission" date="2021-10" db="EMBL/GenBank/DDBJ databases">
        <title>Streptomonospora sp. nov., isolated from mangrove soil.</title>
        <authorList>
            <person name="Chen X."/>
            <person name="Ge X."/>
            <person name="Liu W."/>
        </authorList>
    </citation>
    <scope>NUCLEOTIDE SEQUENCE</scope>
    <source>
        <strain evidence="3">S1-112</strain>
    </source>
</reference>
<organism evidence="3 4">
    <name type="scientific">Streptomonospora mangrovi</name>
    <dbReference type="NCBI Taxonomy" id="2883123"/>
    <lineage>
        <taxon>Bacteria</taxon>
        <taxon>Bacillati</taxon>
        <taxon>Actinomycetota</taxon>
        <taxon>Actinomycetes</taxon>
        <taxon>Streptosporangiales</taxon>
        <taxon>Nocardiopsidaceae</taxon>
        <taxon>Streptomonospora</taxon>
    </lineage>
</organism>
<dbReference type="EMBL" id="JAJAQC010000018">
    <property type="protein sequence ID" value="MDA0565217.1"/>
    <property type="molecule type" value="Genomic_DNA"/>
</dbReference>
<gene>
    <name evidence="3" type="ORF">LG943_12950</name>
</gene>
<protein>
    <submittedName>
        <fullName evidence="3">Uncharacterized protein</fullName>
    </submittedName>
</protein>
<evidence type="ECO:0000313" key="4">
    <source>
        <dbReference type="Proteomes" id="UP001140076"/>
    </source>
</evidence>
<evidence type="ECO:0000313" key="3">
    <source>
        <dbReference type="EMBL" id="MDA0565217.1"/>
    </source>
</evidence>
<keyword evidence="2" id="KW-0472">Membrane</keyword>
<dbReference type="Proteomes" id="UP001140076">
    <property type="component" value="Unassembled WGS sequence"/>
</dbReference>
<evidence type="ECO:0000256" key="1">
    <source>
        <dbReference type="SAM" id="Coils"/>
    </source>
</evidence>
<keyword evidence="4" id="KW-1185">Reference proteome</keyword>
<proteinExistence type="predicted"/>
<sequence length="155" mass="17903">MRVPWLVLPDSTAVEWFEEPLPEWFTPGFFVVVVFLLVFTKVMPERKGNARLGMEERIDQAHARLREGASLIEEVSAELETRRVALERLRAQREQYEKLAALDHEQAQAVTRLVEATVEKGHRRAGRAAWFQQMLFFLLGVVATPLARWVFPGLF</sequence>
<evidence type="ECO:0000256" key="2">
    <source>
        <dbReference type="SAM" id="Phobius"/>
    </source>
</evidence>
<keyword evidence="1" id="KW-0175">Coiled coil</keyword>
<keyword evidence="2" id="KW-1133">Transmembrane helix</keyword>
<name>A0A9X3NKL6_9ACTN</name>
<feature type="transmembrane region" description="Helical" evidence="2">
    <location>
        <begin position="130"/>
        <end position="151"/>
    </location>
</feature>
<accession>A0A9X3NKL6</accession>
<feature type="transmembrane region" description="Helical" evidence="2">
    <location>
        <begin position="24"/>
        <end position="44"/>
    </location>
</feature>